<feature type="region of interest" description="Disordered" evidence="1">
    <location>
        <begin position="1"/>
        <end position="66"/>
    </location>
</feature>
<keyword evidence="3" id="KW-1185">Reference proteome</keyword>
<evidence type="ECO:0000256" key="1">
    <source>
        <dbReference type="SAM" id="MobiDB-lite"/>
    </source>
</evidence>
<dbReference type="EMBL" id="NBSK02000006">
    <property type="protein sequence ID" value="KAJ0201580.1"/>
    <property type="molecule type" value="Genomic_DNA"/>
</dbReference>
<protein>
    <submittedName>
        <fullName evidence="2">Uncharacterized protein</fullName>
    </submittedName>
</protein>
<name>A0A9R1X5K2_LACSA</name>
<dbReference type="Proteomes" id="UP000235145">
    <property type="component" value="Unassembled WGS sequence"/>
</dbReference>
<accession>A0A9R1X5K2</accession>
<evidence type="ECO:0000313" key="2">
    <source>
        <dbReference type="EMBL" id="KAJ0201580.1"/>
    </source>
</evidence>
<evidence type="ECO:0000313" key="3">
    <source>
        <dbReference type="Proteomes" id="UP000235145"/>
    </source>
</evidence>
<sequence length="184" mass="20296">MLVSRISFEGEDESFGLNSDKENEEYGQNHEDDNVNEVNSETEPIQGVGKSNEAGNDEMGKNKPPNAYVPLVGIDFGSAKRIDLDNVQLEDQRSSDSISKPPSFEGKVFKESHDSFHYSNDNPRKSWSTGSVKILKKATPSVGVNSCEEVNKFIELGKILGYDVENAKVDLKNRLIGMGVPQSL</sequence>
<gene>
    <name evidence="2" type="ORF">LSAT_V11C600300010</name>
</gene>
<proteinExistence type="predicted"/>
<reference evidence="2 3" key="1">
    <citation type="journal article" date="2017" name="Nat. Commun.">
        <title>Genome assembly with in vitro proximity ligation data and whole-genome triplication in lettuce.</title>
        <authorList>
            <person name="Reyes-Chin-Wo S."/>
            <person name="Wang Z."/>
            <person name="Yang X."/>
            <person name="Kozik A."/>
            <person name="Arikit S."/>
            <person name="Song C."/>
            <person name="Xia L."/>
            <person name="Froenicke L."/>
            <person name="Lavelle D.O."/>
            <person name="Truco M.J."/>
            <person name="Xia R."/>
            <person name="Zhu S."/>
            <person name="Xu C."/>
            <person name="Xu H."/>
            <person name="Xu X."/>
            <person name="Cox K."/>
            <person name="Korf I."/>
            <person name="Meyers B.C."/>
            <person name="Michelmore R.W."/>
        </authorList>
    </citation>
    <scope>NUCLEOTIDE SEQUENCE [LARGE SCALE GENOMIC DNA]</scope>
    <source>
        <strain evidence="3">cv. Salinas</strain>
        <tissue evidence="2">Seedlings</tissue>
    </source>
</reference>
<dbReference type="AlphaFoldDB" id="A0A9R1X5K2"/>
<comment type="caution">
    <text evidence="2">The sequence shown here is derived from an EMBL/GenBank/DDBJ whole genome shotgun (WGS) entry which is preliminary data.</text>
</comment>
<organism evidence="2 3">
    <name type="scientific">Lactuca sativa</name>
    <name type="common">Garden lettuce</name>
    <dbReference type="NCBI Taxonomy" id="4236"/>
    <lineage>
        <taxon>Eukaryota</taxon>
        <taxon>Viridiplantae</taxon>
        <taxon>Streptophyta</taxon>
        <taxon>Embryophyta</taxon>
        <taxon>Tracheophyta</taxon>
        <taxon>Spermatophyta</taxon>
        <taxon>Magnoliopsida</taxon>
        <taxon>eudicotyledons</taxon>
        <taxon>Gunneridae</taxon>
        <taxon>Pentapetalae</taxon>
        <taxon>asterids</taxon>
        <taxon>campanulids</taxon>
        <taxon>Asterales</taxon>
        <taxon>Asteraceae</taxon>
        <taxon>Cichorioideae</taxon>
        <taxon>Cichorieae</taxon>
        <taxon>Lactucinae</taxon>
        <taxon>Lactuca</taxon>
    </lineage>
</organism>